<organism evidence="3 4">
    <name type="scientific">Elliptochloris bilobata</name>
    <dbReference type="NCBI Taxonomy" id="381761"/>
    <lineage>
        <taxon>Eukaryota</taxon>
        <taxon>Viridiplantae</taxon>
        <taxon>Chlorophyta</taxon>
        <taxon>core chlorophytes</taxon>
        <taxon>Trebouxiophyceae</taxon>
        <taxon>Trebouxiophyceae incertae sedis</taxon>
        <taxon>Elliptochloris clade</taxon>
        <taxon>Elliptochloris</taxon>
    </lineage>
</organism>
<comment type="caution">
    <text evidence="3">The sequence shown here is derived from an EMBL/GenBank/DDBJ whole genome shotgun (WGS) entry which is preliminary data.</text>
</comment>
<dbReference type="EMBL" id="JALJOU010000014">
    <property type="protein sequence ID" value="KAK9839876.1"/>
    <property type="molecule type" value="Genomic_DNA"/>
</dbReference>
<feature type="compositionally biased region" description="Gly residues" evidence="1">
    <location>
        <begin position="129"/>
        <end position="146"/>
    </location>
</feature>
<feature type="transmembrane region" description="Helical" evidence="2">
    <location>
        <begin position="82"/>
        <end position="101"/>
    </location>
</feature>
<dbReference type="PANTHER" id="PTHR36356:SF1">
    <property type="entry name" value="EXPRESSED PROTEIN"/>
    <property type="match status" value="1"/>
</dbReference>
<evidence type="ECO:0000313" key="3">
    <source>
        <dbReference type="EMBL" id="KAK9839876.1"/>
    </source>
</evidence>
<dbReference type="Proteomes" id="UP001445335">
    <property type="component" value="Unassembled WGS sequence"/>
</dbReference>
<sequence>MAGTYRTLRCALVVLPARATLDSRLGLRRRARTVAEDARRSWPKWRRQYKDFSGTPLGRAAFLTGIFLLFYTGIAFRLLNMLFLLWWIGPLIVLPLLQAASRKAVADAQKREAAAAAAARNPWSAFGRRAGGQAPGGGSGRPGGGPARQEGPVIDAEWTTIDDDS</sequence>
<keyword evidence="2" id="KW-0812">Transmembrane</keyword>
<name>A0AAW1S371_9CHLO</name>
<accession>A0AAW1S371</accession>
<reference evidence="3 4" key="1">
    <citation type="journal article" date="2024" name="Nat. Commun.">
        <title>Phylogenomics reveals the evolutionary origins of lichenization in chlorophyte algae.</title>
        <authorList>
            <person name="Puginier C."/>
            <person name="Libourel C."/>
            <person name="Otte J."/>
            <person name="Skaloud P."/>
            <person name="Haon M."/>
            <person name="Grisel S."/>
            <person name="Petersen M."/>
            <person name="Berrin J.G."/>
            <person name="Delaux P.M."/>
            <person name="Dal Grande F."/>
            <person name="Keller J."/>
        </authorList>
    </citation>
    <scope>NUCLEOTIDE SEQUENCE [LARGE SCALE GENOMIC DNA]</scope>
    <source>
        <strain evidence="3 4">SAG 245.80</strain>
    </source>
</reference>
<dbReference type="GO" id="GO:0009507">
    <property type="term" value="C:chloroplast"/>
    <property type="evidence" value="ECO:0007669"/>
    <property type="project" value="TreeGrafter"/>
</dbReference>
<proteinExistence type="predicted"/>
<keyword evidence="4" id="KW-1185">Reference proteome</keyword>
<keyword evidence="2" id="KW-1133">Transmembrane helix</keyword>
<evidence type="ECO:0000313" key="4">
    <source>
        <dbReference type="Proteomes" id="UP001445335"/>
    </source>
</evidence>
<protein>
    <submittedName>
        <fullName evidence="3">Uncharacterized protein</fullName>
    </submittedName>
</protein>
<dbReference type="AlphaFoldDB" id="A0AAW1S371"/>
<feature type="transmembrane region" description="Helical" evidence="2">
    <location>
        <begin position="56"/>
        <end position="76"/>
    </location>
</feature>
<feature type="region of interest" description="Disordered" evidence="1">
    <location>
        <begin position="124"/>
        <end position="165"/>
    </location>
</feature>
<gene>
    <name evidence="3" type="ORF">WJX81_007992</name>
</gene>
<dbReference type="PANTHER" id="PTHR36356">
    <property type="entry name" value="EXPRESSED PROTEIN"/>
    <property type="match status" value="1"/>
</dbReference>
<keyword evidence="2" id="KW-0472">Membrane</keyword>
<evidence type="ECO:0000256" key="1">
    <source>
        <dbReference type="SAM" id="MobiDB-lite"/>
    </source>
</evidence>
<evidence type="ECO:0000256" key="2">
    <source>
        <dbReference type="SAM" id="Phobius"/>
    </source>
</evidence>